<reference evidence="2 3" key="2">
    <citation type="journal article" date="2016" name="J. Biotechnol.">
        <title>Complete genome sequence of Arthrobacter alpinus ERGS4:06, a yellow pigmented bacterium tolerant to cold and radiations isolated from Sikkim Himalaya.</title>
        <authorList>
            <person name="Kumar R."/>
            <person name="Singh D."/>
            <person name="Swarnkar M.K."/>
            <person name="Singh A.K."/>
            <person name="Kumar S."/>
        </authorList>
    </citation>
    <scope>NUCLEOTIDE SEQUENCE [LARGE SCALE GENOMIC DNA]</scope>
    <source>
        <strain evidence="2 3">ERGS4:06</strain>
    </source>
</reference>
<dbReference type="InterPro" id="IPR003425">
    <property type="entry name" value="CCB3/YggT"/>
</dbReference>
<protein>
    <recommendedName>
        <fullName evidence="4">YggT family protein</fullName>
    </recommendedName>
</protein>
<dbReference type="Proteomes" id="UP000059574">
    <property type="component" value="Chromosome"/>
</dbReference>
<evidence type="ECO:0008006" key="4">
    <source>
        <dbReference type="Google" id="ProtNLM"/>
    </source>
</evidence>
<sequence length="96" mass="10676">MTIVFALLYLLLLLYFLTLLLRMVFDWIQVFARDWRPKGAALVGASVVYRLTDPPLRKLRAMIPPLKIGAVALDIGFLLLLVAVGIGMSITRSFAG</sequence>
<dbReference type="AlphaFoldDB" id="A0A0S2M4Z8"/>
<keyword evidence="1" id="KW-0472">Membrane</keyword>
<accession>A0A0S2M4Z8</accession>
<evidence type="ECO:0000313" key="2">
    <source>
        <dbReference type="EMBL" id="ALO68567.1"/>
    </source>
</evidence>
<dbReference type="OrthoDB" id="3216131at2"/>
<dbReference type="RefSeq" id="WP_062293714.1">
    <property type="nucleotide sequence ID" value="NZ_CP013200.1"/>
</dbReference>
<feature type="transmembrane region" description="Helical" evidence="1">
    <location>
        <begin position="6"/>
        <end position="28"/>
    </location>
</feature>
<evidence type="ECO:0000256" key="1">
    <source>
        <dbReference type="SAM" id="Phobius"/>
    </source>
</evidence>
<dbReference type="EMBL" id="CP013200">
    <property type="protein sequence ID" value="ALO68567.1"/>
    <property type="molecule type" value="Genomic_DNA"/>
</dbReference>
<proteinExistence type="predicted"/>
<evidence type="ECO:0000313" key="3">
    <source>
        <dbReference type="Proteomes" id="UP000059574"/>
    </source>
</evidence>
<name>A0A0S2M4Z8_9MICC</name>
<dbReference type="Pfam" id="PF02325">
    <property type="entry name" value="CCB3_YggT"/>
    <property type="match status" value="1"/>
</dbReference>
<gene>
    <name evidence="2" type="ORF">AS189_14115</name>
</gene>
<dbReference type="GO" id="GO:0016020">
    <property type="term" value="C:membrane"/>
    <property type="evidence" value="ECO:0007669"/>
    <property type="project" value="InterPro"/>
</dbReference>
<reference evidence="3" key="1">
    <citation type="submission" date="2015-11" db="EMBL/GenBank/DDBJ databases">
        <authorList>
            <person name="Kumar R."/>
            <person name="Singh D."/>
            <person name="Swarnkar M.K."/>
            <person name="Singh A.K."/>
            <person name="Kumar S."/>
        </authorList>
    </citation>
    <scope>NUCLEOTIDE SEQUENCE [LARGE SCALE GENOMIC DNA]</scope>
    <source>
        <strain evidence="3">ERGS4:06</strain>
    </source>
</reference>
<keyword evidence="1" id="KW-1133">Transmembrane helix</keyword>
<keyword evidence="1" id="KW-0812">Transmembrane</keyword>
<feature type="transmembrane region" description="Helical" evidence="1">
    <location>
        <begin position="68"/>
        <end position="90"/>
    </location>
</feature>
<organism evidence="2 3">
    <name type="scientific">Arthrobacter alpinus</name>
    <dbReference type="NCBI Taxonomy" id="656366"/>
    <lineage>
        <taxon>Bacteria</taxon>
        <taxon>Bacillati</taxon>
        <taxon>Actinomycetota</taxon>
        <taxon>Actinomycetes</taxon>
        <taxon>Micrococcales</taxon>
        <taxon>Micrococcaceae</taxon>
        <taxon>Arthrobacter</taxon>
    </lineage>
</organism>